<organism evidence="2 4">
    <name type="scientific">Borrelia miyamotoi</name>
    <dbReference type="NCBI Taxonomy" id="47466"/>
    <lineage>
        <taxon>Bacteria</taxon>
        <taxon>Pseudomonadati</taxon>
        <taxon>Spirochaetota</taxon>
        <taxon>Spirochaetia</taxon>
        <taxon>Spirochaetales</taxon>
        <taxon>Borreliaceae</taxon>
        <taxon>Borrelia</taxon>
    </lineage>
</organism>
<geneLocation type="plasmid" evidence="2 4">
    <name>lp72</name>
</geneLocation>
<evidence type="ECO:0000313" key="3">
    <source>
        <dbReference type="Proteomes" id="UP000230633"/>
    </source>
</evidence>
<keyword evidence="2" id="KW-0614">Plasmid</keyword>
<reference evidence="2" key="2">
    <citation type="submission" date="2022-12" db="EMBL/GenBank/DDBJ databases">
        <title>Whole genome sequencing of Borrelia miyamotoi strains isolated at the Russian territory.</title>
        <authorList>
            <person name="Kuleshov K.V."/>
            <person name="Platonov A.E."/>
            <person name="Goptar I.A."/>
            <person name="Shipulin G.A."/>
            <person name="Markelov M.L."/>
            <person name="Koetsveld J."/>
            <person name="Kolyasnikova N.M."/>
            <person name="Sarksyan D.S."/>
            <person name="Toporkova M.G."/>
            <person name="Hovius J.W."/>
        </authorList>
    </citation>
    <scope>NUCLEOTIDE SEQUENCE</scope>
    <source>
        <strain evidence="2">Yekat-76</strain>
        <plasmid evidence="2">lp72</plasmid>
    </source>
</reference>
<dbReference type="InterPro" id="IPR010875">
    <property type="entry name" value="DUF1506"/>
</dbReference>
<proteinExistence type="predicted"/>
<protein>
    <submittedName>
        <fullName evidence="2">DUF1506 family protein</fullName>
    </submittedName>
</protein>
<dbReference type="EMBL" id="CP024334">
    <property type="protein sequence ID" value="ATQ16428.1"/>
    <property type="molecule type" value="Genomic_DNA"/>
</dbReference>
<dbReference type="Pfam" id="PF07405">
    <property type="entry name" value="DUF1506"/>
    <property type="match status" value="1"/>
</dbReference>
<dbReference type="AlphaFoldDB" id="A0AAP8YW91"/>
<accession>A0AAP8YW91</accession>
<dbReference type="Proteomes" id="UP000291995">
    <property type="component" value="Plasmid lp72"/>
</dbReference>
<dbReference type="RefSeq" id="WP_025444135.1">
    <property type="nucleotide sequence ID" value="NZ_CP024206.2"/>
</dbReference>
<evidence type="ECO:0000313" key="4">
    <source>
        <dbReference type="Proteomes" id="UP000291995"/>
    </source>
</evidence>
<name>A0AAP8YW91_9SPIR</name>
<geneLocation type="plasmid" evidence="1 3">
    <name>pYekat-1-lp72</name>
</geneLocation>
<reference evidence="4" key="1">
    <citation type="submission" date="2019-03" db="EMBL/GenBank/DDBJ databases">
        <title>Whole genome sequencing of Borrelia miyamotoi strains isolated at the Russian territory.</title>
        <authorList>
            <person name="Kuleshov K.V."/>
            <person name="Platonov A.E."/>
            <person name="Goptar I.A."/>
            <person name="Shipulin G.A."/>
            <person name="Markelov M.L."/>
            <person name="Koetsveld J."/>
            <person name="Kolyasnikova N.M."/>
            <person name="Sarksyan D.S."/>
            <person name="Toporkova M.G."/>
            <person name="Hovius J.W."/>
        </authorList>
    </citation>
    <scope>NUCLEOTIDE SEQUENCE [LARGE SCALE GENOMIC DNA]</scope>
    <source>
        <strain evidence="1 3">Yekat-1</strain>
        <strain evidence="4">Yekat-76</strain>
        <plasmid evidence="4">lp72</plasmid>
        <plasmid evidence="1 3">pYekat-1-lp72</plasmid>
    </source>
</reference>
<evidence type="ECO:0000313" key="2">
    <source>
        <dbReference type="EMBL" id="QBK62410.1"/>
    </source>
</evidence>
<dbReference type="EMBL" id="CP036558">
    <property type="protein sequence ID" value="QBK62410.1"/>
    <property type="molecule type" value="Genomic_DNA"/>
</dbReference>
<evidence type="ECO:0000313" key="1">
    <source>
        <dbReference type="EMBL" id="ATQ16428.1"/>
    </source>
</evidence>
<gene>
    <name evidence="1" type="ORF">CNO13_04395</name>
    <name evidence="2" type="ORF">EZU67_04375</name>
</gene>
<dbReference type="Proteomes" id="UP000230633">
    <property type="component" value="Plasmid pYekat-1-lp72"/>
</dbReference>
<sequence>MVVAGLKGINLAIIKSIKRYSRQMFLFRKMLIKNRHIASYENKVDKTNFTEFKGVFLFHGEDKVELFGSNMFARETYAKIYTLAILDFKLEDQVLVDDNFLEIISANKCFKQTVGYTILMLRLL</sequence>
<keyword evidence="3" id="KW-1185">Reference proteome</keyword>